<name>A0A0B2VQ26_TOXCA</name>
<feature type="transmembrane region" description="Helical" evidence="1">
    <location>
        <begin position="156"/>
        <end position="175"/>
    </location>
</feature>
<organism evidence="2 3">
    <name type="scientific">Toxocara canis</name>
    <name type="common">Canine roundworm</name>
    <dbReference type="NCBI Taxonomy" id="6265"/>
    <lineage>
        <taxon>Eukaryota</taxon>
        <taxon>Metazoa</taxon>
        <taxon>Ecdysozoa</taxon>
        <taxon>Nematoda</taxon>
        <taxon>Chromadorea</taxon>
        <taxon>Rhabditida</taxon>
        <taxon>Spirurina</taxon>
        <taxon>Ascaridomorpha</taxon>
        <taxon>Ascaridoidea</taxon>
        <taxon>Toxocaridae</taxon>
        <taxon>Toxocara</taxon>
    </lineage>
</organism>
<feature type="transmembrane region" description="Helical" evidence="1">
    <location>
        <begin position="187"/>
        <end position="209"/>
    </location>
</feature>
<dbReference type="OMA" id="WIMEYYL"/>
<dbReference type="Proteomes" id="UP000031036">
    <property type="component" value="Unassembled WGS sequence"/>
</dbReference>
<gene>
    <name evidence="2" type="ORF">Tcan_10118</name>
</gene>
<keyword evidence="1" id="KW-0472">Membrane</keyword>
<accession>A0A0B2VQ26</accession>
<dbReference type="OrthoDB" id="5852703at2759"/>
<protein>
    <submittedName>
        <fullName evidence="2">Uncharacterized protein</fullName>
    </submittedName>
</protein>
<keyword evidence="3" id="KW-1185">Reference proteome</keyword>
<comment type="caution">
    <text evidence="2">The sequence shown here is derived from an EMBL/GenBank/DDBJ whole genome shotgun (WGS) entry which is preliminary data.</text>
</comment>
<keyword evidence="1" id="KW-1133">Transmembrane helix</keyword>
<keyword evidence="1" id="KW-0812">Transmembrane</keyword>
<dbReference type="AlphaFoldDB" id="A0A0B2VQ26"/>
<sequence>MHFRTGINSRYTDRCRTRYFIIQISMGVAFLVDRIRGIDTRWTTQICVRLCIASFLNYTLSAIMFRIQYIPFVEGLQNDLLSSTLVRTELSKMRKMYELWPAHTHPAIYLAYTVFVYWIMEYYLSPSLLPFFVARPVDDSKSSEDCATEKCLSTSLVSRLFIAFILSLFIFSSTLHMQRIGEMHIFVILMNYAHTLISVLLTTTVMFSYRLDTSGDKSTSRNERKIKSD</sequence>
<dbReference type="EMBL" id="JPKZ01001216">
    <property type="protein sequence ID" value="KHN83130.1"/>
    <property type="molecule type" value="Genomic_DNA"/>
</dbReference>
<proteinExistence type="predicted"/>
<evidence type="ECO:0000256" key="1">
    <source>
        <dbReference type="SAM" id="Phobius"/>
    </source>
</evidence>
<evidence type="ECO:0000313" key="2">
    <source>
        <dbReference type="EMBL" id="KHN83130.1"/>
    </source>
</evidence>
<evidence type="ECO:0000313" key="3">
    <source>
        <dbReference type="Proteomes" id="UP000031036"/>
    </source>
</evidence>
<reference evidence="2 3" key="1">
    <citation type="submission" date="2014-11" db="EMBL/GenBank/DDBJ databases">
        <title>Genetic blueprint of the zoonotic pathogen Toxocara canis.</title>
        <authorList>
            <person name="Zhu X.-Q."/>
            <person name="Korhonen P.K."/>
            <person name="Cai H."/>
            <person name="Young N.D."/>
            <person name="Nejsum P."/>
            <person name="von Samson-Himmelstjerna G."/>
            <person name="Boag P.R."/>
            <person name="Tan P."/>
            <person name="Li Q."/>
            <person name="Min J."/>
            <person name="Yang Y."/>
            <person name="Wang X."/>
            <person name="Fang X."/>
            <person name="Hall R.S."/>
            <person name="Hofmann A."/>
            <person name="Sternberg P.W."/>
            <person name="Jex A.R."/>
            <person name="Gasser R.B."/>
        </authorList>
    </citation>
    <scope>NUCLEOTIDE SEQUENCE [LARGE SCALE GENOMIC DNA]</scope>
    <source>
        <strain evidence="2">PN_DK_2014</strain>
    </source>
</reference>